<protein>
    <submittedName>
        <fullName evidence="2">Prolyl oligopeptidase family serine peptidase</fullName>
    </submittedName>
</protein>
<dbReference type="Gene3D" id="3.40.50.1820">
    <property type="entry name" value="alpha/beta hydrolase"/>
    <property type="match status" value="1"/>
</dbReference>
<gene>
    <name evidence="2" type="ORF">FVF58_40865</name>
</gene>
<organism evidence="2 3">
    <name type="scientific">Paraburkholderia panacisoli</name>
    <dbReference type="NCBI Taxonomy" id="2603818"/>
    <lineage>
        <taxon>Bacteria</taxon>
        <taxon>Pseudomonadati</taxon>
        <taxon>Pseudomonadota</taxon>
        <taxon>Betaproteobacteria</taxon>
        <taxon>Burkholderiales</taxon>
        <taxon>Burkholderiaceae</taxon>
        <taxon>Paraburkholderia</taxon>
    </lineage>
</organism>
<dbReference type="InterPro" id="IPR029058">
    <property type="entry name" value="AB_hydrolase_fold"/>
</dbReference>
<keyword evidence="3" id="KW-1185">Reference proteome</keyword>
<dbReference type="Pfam" id="PF02230">
    <property type="entry name" value="Abhydrolase_2"/>
    <property type="match status" value="1"/>
</dbReference>
<dbReference type="SUPFAM" id="SSF53474">
    <property type="entry name" value="alpha/beta-Hydrolases"/>
    <property type="match status" value="1"/>
</dbReference>
<evidence type="ECO:0000313" key="2">
    <source>
        <dbReference type="EMBL" id="KAA0999960.1"/>
    </source>
</evidence>
<evidence type="ECO:0000313" key="3">
    <source>
        <dbReference type="Proteomes" id="UP000325273"/>
    </source>
</evidence>
<dbReference type="Proteomes" id="UP000325273">
    <property type="component" value="Unassembled WGS sequence"/>
</dbReference>
<name>A0A5B0GCZ1_9BURK</name>
<comment type="caution">
    <text evidence="2">The sequence shown here is derived from an EMBL/GenBank/DDBJ whole genome shotgun (WGS) entry which is preliminary data.</text>
</comment>
<evidence type="ECO:0000259" key="1">
    <source>
        <dbReference type="Pfam" id="PF02230"/>
    </source>
</evidence>
<accession>A0A5B0GCZ1</accession>
<feature type="domain" description="Phospholipase/carboxylesterase/thioesterase" evidence="1">
    <location>
        <begin position="14"/>
        <end position="78"/>
    </location>
</feature>
<dbReference type="EMBL" id="VTUZ01000046">
    <property type="protein sequence ID" value="KAA0999960.1"/>
    <property type="molecule type" value="Genomic_DNA"/>
</dbReference>
<proteinExistence type="predicted"/>
<dbReference type="AlphaFoldDB" id="A0A5B0GCZ1"/>
<sequence length="80" mass="9128">MARFFLLSCTRSSVPPNLSHLRVFISHGDADSRIPVNYARDAVQRLKGMGLTPELHIYPEMEHEINRDALHDLATWLRGS</sequence>
<dbReference type="InterPro" id="IPR003140">
    <property type="entry name" value="PLipase/COase/thioEstase"/>
</dbReference>
<reference evidence="2 3" key="1">
    <citation type="submission" date="2019-08" db="EMBL/GenBank/DDBJ databases">
        <title>Paraburkholderia sp. DCY113.</title>
        <authorList>
            <person name="Kang J."/>
        </authorList>
    </citation>
    <scope>NUCLEOTIDE SEQUENCE [LARGE SCALE GENOMIC DNA]</scope>
    <source>
        <strain evidence="2 3">DCY113</strain>
    </source>
</reference>
<dbReference type="GO" id="GO:0016787">
    <property type="term" value="F:hydrolase activity"/>
    <property type="evidence" value="ECO:0007669"/>
    <property type="project" value="InterPro"/>
</dbReference>